<evidence type="ECO:0000256" key="1">
    <source>
        <dbReference type="ARBA" id="ARBA00008324"/>
    </source>
</evidence>
<keyword evidence="2" id="KW-0378">Hydrolase</keyword>
<comment type="caution">
    <text evidence="4">The sequence shown here is derived from an EMBL/GenBank/DDBJ whole genome shotgun (WGS) entry which is preliminary data.</text>
</comment>
<dbReference type="NCBIfam" id="TIGR00369">
    <property type="entry name" value="unchar_dom_1"/>
    <property type="match status" value="1"/>
</dbReference>
<dbReference type="SUPFAM" id="SSF54637">
    <property type="entry name" value="Thioesterase/thiol ester dehydrase-isomerase"/>
    <property type="match status" value="1"/>
</dbReference>
<dbReference type="InterPro" id="IPR006683">
    <property type="entry name" value="Thioestr_dom"/>
</dbReference>
<evidence type="ECO:0000313" key="5">
    <source>
        <dbReference type="Proteomes" id="UP000626210"/>
    </source>
</evidence>
<evidence type="ECO:0000256" key="2">
    <source>
        <dbReference type="ARBA" id="ARBA00022801"/>
    </source>
</evidence>
<dbReference type="InterPro" id="IPR039298">
    <property type="entry name" value="ACOT13"/>
</dbReference>
<dbReference type="InterPro" id="IPR003736">
    <property type="entry name" value="PAAI_dom"/>
</dbReference>
<dbReference type="Proteomes" id="UP000626210">
    <property type="component" value="Unassembled WGS sequence"/>
</dbReference>
<evidence type="ECO:0000259" key="3">
    <source>
        <dbReference type="Pfam" id="PF03061"/>
    </source>
</evidence>
<comment type="similarity">
    <text evidence="1">Belongs to the thioesterase PaaI family.</text>
</comment>
<accession>A0ABQ3FVI7</accession>
<gene>
    <name evidence="4" type="ORF">GCM10007320_05050</name>
</gene>
<dbReference type="PANTHER" id="PTHR21660">
    <property type="entry name" value="THIOESTERASE SUPERFAMILY MEMBER-RELATED"/>
    <property type="match status" value="1"/>
</dbReference>
<evidence type="ECO:0000313" key="4">
    <source>
        <dbReference type="EMBL" id="GHC70539.1"/>
    </source>
</evidence>
<dbReference type="RefSeq" id="WP_189685437.1">
    <property type="nucleotide sequence ID" value="NZ_BMYK01000001.1"/>
</dbReference>
<protein>
    <submittedName>
        <fullName evidence="4">Thioesterase</fullName>
    </submittedName>
</protein>
<proteinExistence type="inferred from homology"/>
<keyword evidence="5" id="KW-1185">Reference proteome</keyword>
<dbReference type="CDD" id="cd03443">
    <property type="entry name" value="PaaI_thioesterase"/>
    <property type="match status" value="1"/>
</dbReference>
<dbReference type="InterPro" id="IPR029069">
    <property type="entry name" value="HotDog_dom_sf"/>
</dbReference>
<dbReference type="PANTHER" id="PTHR21660:SF1">
    <property type="entry name" value="ACYL-COENZYME A THIOESTERASE 13"/>
    <property type="match status" value="1"/>
</dbReference>
<reference evidence="5" key="1">
    <citation type="journal article" date="2019" name="Int. J. Syst. Evol. Microbiol.">
        <title>The Global Catalogue of Microorganisms (GCM) 10K type strain sequencing project: providing services to taxonomists for standard genome sequencing and annotation.</title>
        <authorList>
            <consortium name="The Broad Institute Genomics Platform"/>
            <consortium name="The Broad Institute Genome Sequencing Center for Infectious Disease"/>
            <person name="Wu L."/>
            <person name="Ma J."/>
        </authorList>
    </citation>
    <scope>NUCLEOTIDE SEQUENCE [LARGE SCALE GENOMIC DNA]</scope>
    <source>
        <strain evidence="5">KCTC 23314</strain>
    </source>
</reference>
<dbReference type="Pfam" id="PF03061">
    <property type="entry name" value="4HBT"/>
    <property type="match status" value="1"/>
</dbReference>
<dbReference type="EMBL" id="BMYK01000001">
    <property type="protein sequence ID" value="GHC70539.1"/>
    <property type="molecule type" value="Genomic_DNA"/>
</dbReference>
<dbReference type="Gene3D" id="3.10.129.10">
    <property type="entry name" value="Hotdog Thioesterase"/>
    <property type="match status" value="1"/>
</dbReference>
<sequence>MPDTASAIPAGFRPIDMGGPFIEANGPLYGRWTGEKLQLGFRVERRHTNPIGTCHGGMLASFCDMLLPAMTMYQGTDGRRSFLPTINLQIDYIGAAPLGAWVQGEGEVLQRTRTMVFAQALVTADGVPALRTSGIFRYRPPQDDAPLDFDPLRLRGN</sequence>
<organism evidence="4 5">
    <name type="scientific">Pseudorhodoferax aquiterrae</name>
    <dbReference type="NCBI Taxonomy" id="747304"/>
    <lineage>
        <taxon>Bacteria</taxon>
        <taxon>Pseudomonadati</taxon>
        <taxon>Pseudomonadota</taxon>
        <taxon>Betaproteobacteria</taxon>
        <taxon>Burkholderiales</taxon>
        <taxon>Comamonadaceae</taxon>
    </lineage>
</organism>
<feature type="domain" description="Thioesterase" evidence="3">
    <location>
        <begin position="52"/>
        <end position="125"/>
    </location>
</feature>
<name>A0ABQ3FVI7_9BURK</name>